<reference evidence="1" key="1">
    <citation type="submission" date="2014-09" db="EMBL/GenBank/DDBJ databases">
        <authorList>
            <person name="Magalhaes I.L.F."/>
            <person name="Oliveira U."/>
            <person name="Santos F.R."/>
            <person name="Vidigal T.H.D.A."/>
            <person name="Brescovit A.D."/>
            <person name="Santos A.J."/>
        </authorList>
    </citation>
    <scope>NUCLEOTIDE SEQUENCE</scope>
    <source>
        <tissue evidence="1">Shoot tissue taken approximately 20 cm above the soil surface</tissue>
    </source>
</reference>
<accession>A0A0A9DJB5</accession>
<evidence type="ECO:0000313" key="1">
    <source>
        <dbReference type="EMBL" id="JAD88634.1"/>
    </source>
</evidence>
<reference evidence="1" key="2">
    <citation type="journal article" date="2015" name="Data Brief">
        <title>Shoot transcriptome of the giant reed, Arundo donax.</title>
        <authorList>
            <person name="Barrero R.A."/>
            <person name="Guerrero F.D."/>
            <person name="Moolhuijzen P."/>
            <person name="Goolsby J.A."/>
            <person name="Tidwell J."/>
            <person name="Bellgard S.E."/>
            <person name="Bellgard M.I."/>
        </authorList>
    </citation>
    <scope>NUCLEOTIDE SEQUENCE</scope>
    <source>
        <tissue evidence="1">Shoot tissue taken approximately 20 cm above the soil surface</tissue>
    </source>
</reference>
<name>A0A0A9DJB5_ARUDO</name>
<proteinExistence type="predicted"/>
<dbReference type="EMBL" id="GBRH01209261">
    <property type="protein sequence ID" value="JAD88634.1"/>
    <property type="molecule type" value="Transcribed_RNA"/>
</dbReference>
<protein>
    <submittedName>
        <fullName evidence="1">Uncharacterized protein</fullName>
    </submittedName>
</protein>
<dbReference type="AlphaFoldDB" id="A0A0A9DJB5"/>
<organism evidence="1">
    <name type="scientific">Arundo donax</name>
    <name type="common">Giant reed</name>
    <name type="synonym">Donax arundinaceus</name>
    <dbReference type="NCBI Taxonomy" id="35708"/>
    <lineage>
        <taxon>Eukaryota</taxon>
        <taxon>Viridiplantae</taxon>
        <taxon>Streptophyta</taxon>
        <taxon>Embryophyta</taxon>
        <taxon>Tracheophyta</taxon>
        <taxon>Spermatophyta</taxon>
        <taxon>Magnoliopsida</taxon>
        <taxon>Liliopsida</taxon>
        <taxon>Poales</taxon>
        <taxon>Poaceae</taxon>
        <taxon>PACMAD clade</taxon>
        <taxon>Arundinoideae</taxon>
        <taxon>Arundineae</taxon>
        <taxon>Arundo</taxon>
    </lineage>
</organism>
<sequence>MYLLCAYLLISYNHFLKFITFLLQLINLSFQSCRVFGLLVIEKNLGFQERLRVQTVVDTRTNRSSKSG</sequence>